<evidence type="ECO:0000313" key="4">
    <source>
        <dbReference type="Proteomes" id="UP000823521"/>
    </source>
</evidence>
<reference evidence="3 4" key="1">
    <citation type="submission" date="2019-12" db="EMBL/GenBank/DDBJ databases">
        <title>Whole genome sequencing of endophytic Actinobacterium Micromonospora sp. MPMI6T.</title>
        <authorList>
            <person name="Evv R."/>
            <person name="Podile A.R."/>
        </authorList>
    </citation>
    <scope>NUCLEOTIDE SEQUENCE [LARGE SCALE GENOMIC DNA]</scope>
    <source>
        <strain evidence="3 4">MPMI6</strain>
    </source>
</reference>
<proteinExistence type="predicted"/>
<evidence type="ECO:0008006" key="5">
    <source>
        <dbReference type="Google" id="ProtNLM"/>
    </source>
</evidence>
<feature type="region of interest" description="Disordered" evidence="1">
    <location>
        <begin position="192"/>
        <end position="256"/>
    </location>
</feature>
<dbReference type="Proteomes" id="UP000823521">
    <property type="component" value="Unassembled WGS sequence"/>
</dbReference>
<protein>
    <recommendedName>
        <fullName evidence="5">Tryptophan-associated transmembrane protein (Trp_oprn_chp)</fullName>
    </recommendedName>
</protein>
<evidence type="ECO:0000256" key="1">
    <source>
        <dbReference type="SAM" id="MobiDB-lite"/>
    </source>
</evidence>
<keyword evidence="2" id="KW-1133">Transmembrane helix</keyword>
<feature type="transmembrane region" description="Helical" evidence="2">
    <location>
        <begin position="125"/>
        <end position="145"/>
    </location>
</feature>
<feature type="transmembrane region" description="Helical" evidence="2">
    <location>
        <begin position="165"/>
        <end position="184"/>
    </location>
</feature>
<feature type="transmembrane region" description="Helical" evidence="2">
    <location>
        <begin position="46"/>
        <end position="64"/>
    </location>
</feature>
<keyword evidence="2" id="KW-0812">Transmembrane</keyword>
<evidence type="ECO:0000256" key="2">
    <source>
        <dbReference type="SAM" id="Phobius"/>
    </source>
</evidence>
<comment type="caution">
    <text evidence="3">The sequence shown here is derived from an EMBL/GenBank/DDBJ whole genome shotgun (WGS) entry which is preliminary data.</text>
</comment>
<dbReference type="RefSeq" id="WP_208814940.1">
    <property type="nucleotide sequence ID" value="NZ_WVUH01000164.1"/>
</dbReference>
<keyword evidence="2" id="KW-0472">Membrane</keyword>
<feature type="region of interest" description="Disordered" evidence="1">
    <location>
        <begin position="1"/>
        <end position="34"/>
    </location>
</feature>
<evidence type="ECO:0000313" key="3">
    <source>
        <dbReference type="EMBL" id="MBO4208032.1"/>
    </source>
</evidence>
<name>A0ABS3VU31_MICEH</name>
<sequence>MSQDPPVPRQDSRADEPAVLTWGADPGNRTDQPESRWTALARDRRLPLVLAGLGGVAAFASLAGEWSVMTVPNSGPEATETVRVPAGVSDVGNFGTAYLIGLLALAGCVALVLAGSRGARHNARVLALTLAGGLLVLLTTAALALDQAAERRLFYPADDGFRIEYGRGLMMAFVAAVLLGLAAYRADGPPVSGADGDEGPVSAGTGQTDPLPAATGTGGWRRRRAAAEPDDVPAGPADLTVEPTNPFVRPDPPAGR</sequence>
<keyword evidence="4" id="KW-1185">Reference proteome</keyword>
<accession>A0ABS3VU31</accession>
<feature type="transmembrane region" description="Helical" evidence="2">
    <location>
        <begin position="95"/>
        <end position="113"/>
    </location>
</feature>
<dbReference type="EMBL" id="WVUH01000164">
    <property type="protein sequence ID" value="MBO4208032.1"/>
    <property type="molecule type" value="Genomic_DNA"/>
</dbReference>
<organism evidence="3 4">
    <name type="scientific">Micromonospora echinofusca</name>
    <dbReference type="NCBI Taxonomy" id="47858"/>
    <lineage>
        <taxon>Bacteria</taxon>
        <taxon>Bacillati</taxon>
        <taxon>Actinomycetota</taxon>
        <taxon>Actinomycetes</taxon>
        <taxon>Micromonosporales</taxon>
        <taxon>Micromonosporaceae</taxon>
        <taxon>Micromonospora</taxon>
    </lineage>
</organism>
<gene>
    <name evidence="3" type="ORF">GSF22_18775</name>
</gene>